<feature type="compositionally biased region" description="Low complexity" evidence="3">
    <location>
        <begin position="408"/>
        <end position="419"/>
    </location>
</feature>
<dbReference type="PANTHER" id="PTHR11673">
    <property type="entry name" value="TRANSLATION INITIATION FACTOR 5A FAMILY MEMBER"/>
    <property type="match status" value="1"/>
</dbReference>
<feature type="compositionally biased region" description="Basic and acidic residues" evidence="3">
    <location>
        <begin position="1405"/>
        <end position="1436"/>
    </location>
</feature>
<keyword evidence="5" id="KW-1185">Reference proteome</keyword>
<feature type="compositionally biased region" description="Low complexity" evidence="3">
    <location>
        <begin position="37"/>
        <end position="53"/>
    </location>
</feature>
<feature type="compositionally biased region" description="Low complexity" evidence="3">
    <location>
        <begin position="88"/>
        <end position="105"/>
    </location>
</feature>
<dbReference type="InterPro" id="IPR012340">
    <property type="entry name" value="NA-bd_OB-fold"/>
</dbReference>
<name>A0A8H6E1L5_PETAA</name>
<dbReference type="GO" id="GO:0003746">
    <property type="term" value="F:translation elongation factor activity"/>
    <property type="evidence" value="ECO:0007669"/>
    <property type="project" value="InterPro"/>
</dbReference>
<dbReference type="InterPro" id="IPR001884">
    <property type="entry name" value="IF5A-like"/>
</dbReference>
<feature type="compositionally biased region" description="Low complexity" evidence="3">
    <location>
        <begin position="983"/>
        <end position="993"/>
    </location>
</feature>
<gene>
    <name evidence="4" type="ORF">ETB97_008026</name>
</gene>
<comment type="subcellular location">
    <subcellularLocation>
        <location evidence="1">Cell septum</location>
    </subcellularLocation>
</comment>
<dbReference type="GO" id="GO:0045901">
    <property type="term" value="P:positive regulation of translational elongation"/>
    <property type="evidence" value="ECO:0007669"/>
    <property type="project" value="InterPro"/>
</dbReference>
<feature type="region of interest" description="Disordered" evidence="3">
    <location>
        <begin position="1192"/>
        <end position="1343"/>
    </location>
</feature>
<dbReference type="InterPro" id="IPR008991">
    <property type="entry name" value="Translation_prot_SH3-like_sf"/>
</dbReference>
<feature type="region of interest" description="Disordered" evidence="3">
    <location>
        <begin position="1167"/>
        <end position="1186"/>
    </location>
</feature>
<feature type="compositionally biased region" description="Low complexity" evidence="3">
    <location>
        <begin position="612"/>
        <end position="626"/>
    </location>
</feature>
<feature type="compositionally biased region" description="Polar residues" evidence="3">
    <location>
        <begin position="973"/>
        <end position="982"/>
    </location>
</feature>
<feature type="compositionally biased region" description="Basic and acidic residues" evidence="3">
    <location>
        <begin position="593"/>
        <end position="607"/>
    </location>
</feature>
<evidence type="ECO:0000313" key="4">
    <source>
        <dbReference type="EMBL" id="KAF5856007.1"/>
    </source>
</evidence>
<feature type="compositionally biased region" description="Basic and acidic residues" evidence="3">
    <location>
        <begin position="1381"/>
        <end position="1396"/>
    </location>
</feature>
<dbReference type="GO" id="GO:0140266">
    <property type="term" value="C:Woronin body"/>
    <property type="evidence" value="ECO:0007669"/>
    <property type="project" value="UniProtKB-ARBA"/>
</dbReference>
<feature type="compositionally biased region" description="Basic and acidic residues" evidence="3">
    <location>
        <begin position="1123"/>
        <end position="1132"/>
    </location>
</feature>
<dbReference type="InterPro" id="IPR037318">
    <property type="entry name" value="Hex1_S1"/>
</dbReference>
<feature type="region of interest" description="Disordered" evidence="3">
    <location>
        <begin position="973"/>
        <end position="1069"/>
    </location>
</feature>
<evidence type="ECO:0000256" key="2">
    <source>
        <dbReference type="ARBA" id="ARBA00061629"/>
    </source>
</evidence>
<dbReference type="Proteomes" id="UP000541154">
    <property type="component" value="Unassembled WGS sequence"/>
</dbReference>
<feature type="region of interest" description="Disordered" evidence="3">
    <location>
        <begin position="280"/>
        <end position="663"/>
    </location>
</feature>
<feature type="compositionally biased region" description="Polar residues" evidence="3">
    <location>
        <begin position="1028"/>
        <end position="1051"/>
    </location>
</feature>
<feature type="compositionally biased region" description="Basic and acidic residues" evidence="3">
    <location>
        <begin position="294"/>
        <end position="304"/>
    </location>
</feature>
<accession>A0A8H6E1L5</accession>
<comment type="similarity">
    <text evidence="2">Belongs to the eIF-5A family. Hex1 subfamily.</text>
</comment>
<feature type="region of interest" description="Disordered" evidence="3">
    <location>
        <begin position="1084"/>
        <end position="1159"/>
    </location>
</feature>
<feature type="region of interest" description="Disordered" evidence="3">
    <location>
        <begin position="1495"/>
        <end position="1528"/>
    </location>
</feature>
<dbReference type="SUPFAM" id="SSF50249">
    <property type="entry name" value="Nucleic acid-binding proteins"/>
    <property type="match status" value="1"/>
</dbReference>
<dbReference type="SUPFAM" id="SSF50104">
    <property type="entry name" value="Translation proteins SH3-like domain"/>
    <property type="match status" value="1"/>
</dbReference>
<feature type="region of interest" description="Disordered" evidence="3">
    <location>
        <begin position="916"/>
        <end position="942"/>
    </location>
</feature>
<feature type="compositionally biased region" description="Polar residues" evidence="3">
    <location>
        <begin position="916"/>
        <end position="935"/>
    </location>
</feature>
<feature type="compositionally biased region" description="Low complexity" evidence="3">
    <location>
        <begin position="16"/>
        <end position="30"/>
    </location>
</feature>
<feature type="compositionally biased region" description="Low complexity" evidence="3">
    <location>
        <begin position="1238"/>
        <end position="1249"/>
    </location>
</feature>
<dbReference type="GO" id="GO:0043022">
    <property type="term" value="F:ribosome binding"/>
    <property type="evidence" value="ECO:0007669"/>
    <property type="project" value="InterPro"/>
</dbReference>
<feature type="region of interest" description="Disordered" evidence="3">
    <location>
        <begin position="675"/>
        <end position="779"/>
    </location>
</feature>
<proteinExistence type="inferred from homology"/>
<evidence type="ECO:0008006" key="6">
    <source>
        <dbReference type="Google" id="ProtNLM"/>
    </source>
</evidence>
<reference evidence="4 5" key="1">
    <citation type="submission" date="2019-04" db="EMBL/GenBank/DDBJ databases">
        <title>Aspergillus burnettii sp. nov., novel species from soil in southeast Queensland.</title>
        <authorList>
            <person name="Gilchrist C.L.M."/>
            <person name="Pitt J.I."/>
            <person name="Lange L."/>
            <person name="Lacey H.J."/>
            <person name="Vuong D."/>
            <person name="Midgley D.J."/>
            <person name="Greenfield P."/>
            <person name="Bradbury M."/>
            <person name="Lacey E."/>
            <person name="Busk P.K."/>
            <person name="Pilgaard B."/>
            <person name="Chooi Y.H."/>
            <person name="Piggott A.M."/>
        </authorList>
    </citation>
    <scope>NUCLEOTIDE SEQUENCE [LARGE SCALE GENOMIC DNA]</scope>
    <source>
        <strain evidence="4 5">FRR 5400</strain>
    </source>
</reference>
<feature type="compositionally biased region" description="Polar residues" evidence="3">
    <location>
        <begin position="1495"/>
        <end position="1504"/>
    </location>
</feature>
<dbReference type="FunFam" id="2.30.30.30:FF:000033">
    <property type="entry name" value="Woronin body major protein HEX1"/>
    <property type="match status" value="1"/>
</dbReference>
<evidence type="ECO:0000256" key="3">
    <source>
        <dbReference type="SAM" id="MobiDB-lite"/>
    </source>
</evidence>
<feature type="compositionally biased region" description="Polar residues" evidence="3">
    <location>
        <begin position="428"/>
        <end position="448"/>
    </location>
</feature>
<organism evidence="4 5">
    <name type="scientific">Petromyces alliaceus</name>
    <name type="common">Aspergillus alliaceus</name>
    <dbReference type="NCBI Taxonomy" id="209559"/>
    <lineage>
        <taxon>Eukaryota</taxon>
        <taxon>Fungi</taxon>
        <taxon>Dikarya</taxon>
        <taxon>Ascomycota</taxon>
        <taxon>Pezizomycotina</taxon>
        <taxon>Eurotiomycetes</taxon>
        <taxon>Eurotiomycetidae</taxon>
        <taxon>Eurotiales</taxon>
        <taxon>Aspergillaceae</taxon>
        <taxon>Aspergillus</taxon>
        <taxon>Aspergillus subgen. Circumdati</taxon>
    </lineage>
</organism>
<feature type="compositionally biased region" description="Basic and acidic residues" evidence="3">
    <location>
        <begin position="316"/>
        <end position="343"/>
    </location>
</feature>
<feature type="compositionally biased region" description="Basic and acidic residues" evidence="3">
    <location>
        <begin position="1203"/>
        <end position="1216"/>
    </location>
</feature>
<evidence type="ECO:0000256" key="1">
    <source>
        <dbReference type="ARBA" id="ARBA00004431"/>
    </source>
</evidence>
<dbReference type="CDD" id="cd04469">
    <property type="entry name" value="S1_Hex1"/>
    <property type="match status" value="1"/>
</dbReference>
<dbReference type="InterPro" id="IPR014722">
    <property type="entry name" value="Rib_uL2_dom2"/>
</dbReference>
<dbReference type="GO" id="GO:0030428">
    <property type="term" value="C:cell septum"/>
    <property type="evidence" value="ECO:0007669"/>
    <property type="project" value="UniProtKB-SubCell"/>
</dbReference>
<dbReference type="Gene3D" id="2.30.30.30">
    <property type="match status" value="1"/>
</dbReference>
<feature type="region of interest" description="Disordered" evidence="3">
    <location>
        <begin position="1381"/>
        <end position="1440"/>
    </location>
</feature>
<dbReference type="Gene3D" id="2.40.50.140">
    <property type="entry name" value="Nucleic acid-binding proteins"/>
    <property type="match status" value="1"/>
</dbReference>
<feature type="compositionally biased region" description="Polar residues" evidence="3">
    <location>
        <begin position="1303"/>
        <end position="1317"/>
    </location>
</feature>
<dbReference type="GO" id="GO:0003723">
    <property type="term" value="F:RNA binding"/>
    <property type="evidence" value="ECO:0007669"/>
    <property type="project" value="InterPro"/>
</dbReference>
<comment type="caution">
    <text evidence="4">The sequence shown here is derived from an EMBL/GenBank/DDBJ whole genome shotgun (WGS) entry which is preliminary data.</text>
</comment>
<evidence type="ECO:0000313" key="5">
    <source>
        <dbReference type="Proteomes" id="UP000541154"/>
    </source>
</evidence>
<sequence length="1808" mass="198216">MFRRRRSSSHHQQPLSTSNAQSAQSAASHAFLKSQPSSSSLSSAAAAAALRSLTPTPTPVENVQTKRMIQRRASVASQSSLSGGLHPSSQNALRRANSSSSMSSRTFRDQSPHRPTSSSGPVLIAPPIPSIPREYATRTPPNRRSVSVGPSMRPTSPVKRQPFGRGASVDPDVRGSDQVPEIQRAGSRNSINFSYPMISRPNSPTLASEPLDRRDTSACASIASHLSSADSPKAQKSPPQTANVSARRKTREVVSGSPGRGAQPVDTAVLAAQAAIVPRNDEATYQSSPPRLAAHRDQNARDQASRGPIAYQARDQPVRDQPVHDQHQPRDPARSGHLLEPDHQQPPSRPVLTKRPSTVPEDYQGEERAEAGVPMEGIEPVPVEPSLPETLPIARTPTPEKLKDQLPSSIVSSPESTSSFGPDRESQLSRACQPSSPGRSARFSNQLSVMGIVGEHLHQPPPRSVSPAKSAMKNPRKCSLSPDGRTGVVLRPGPALSELSDGTSVGSDEGSRLGFRRKPVKVSFDDEAEVVGVAASPPTSPEATSFESPPVKSKGRTSWFGISKKKSAAAGSDEFDEVFKPRPELPSFGSVRRSRDGEHQEPVRQESSDNESTASSEPHVSSSSFSNDHAIGAILSNTQSEDAHAQLKETTSPTPAVVAKRGALTETLGEKGLVLQGDLKNTQGVRPVPLNSLQDEGKQEPNQNLPMPGIAVQPATPEGEKGRSSLDWYTVPGGFPRSSLEFDSTSHDSTRRKDKKQPTGDTAVDITRSNISDDESGESIYSDAEEGLESDVFGSINAVVDEPLSEQHKDVVEVHVTTDDNMRRIEEGPPNLPDIPQTCQIARVVNPVHTLSLSPVPESPASSHERLPYSSPYPPFPVRANSNTNVREISRSSIATSTENRSILVNGQGDCPVRETTSSIIQGGPLQPQSGNATYQPRHKAGYEQIKKRPASWAPNLLNGVVAGLDDELHANAKSSEPQRPLSNGSDSSSSFKRSNRPRKNSPHTIRQTLRGHSSSPLRTSSPHRTRSPPTNSRPLSSGSGTGTLRVTLRSSDPRREKHAFFSTGKVQRARNARVSGALFSSRFAESDDEQDTSQHRWQSRFGDSSDDEDCVMSKLPPVRGIPRREGAHDGDSTELEDSSDNEQSAPVAKDQATNLKTARNPALAAVAKSRGMSEEEMEEFLRQPSGRRNSLLHRFSIRKPRALSEHRIPRGHPESRNSSLNPDQVHEDLGLNGGRGNTITTITANNIRPASSPRRLRRGISRSSNGDSWPLRSDRKEVDTDAPSSSLYPAGRPRTADGAFRNGSTASNAVDPNTGQADLAGTNATDAMEFERHSRKDRQRTANLDFDARVPIPFSVFPSSYRSDAVSQTTPAAERVEGEVNFDRPSHVEREDTRTEAPLPDPRIYGKEEIDLHVQRDSRPSRRSDDYSVYTEERIQQQQKNYPEVDLARERYREPTSSVRFQEPPKVYDQELSNQLDITEREYRRRVTPTYDVYNTNTTQRPSVESYEQRQHTTDVSYDRTPSRSQVNVSYDKAYQAPVRDTYPGSSVGQSQLAVEPVNPPSSKVKVLSTTTVVDHPPARKMGYYDDDGNYHSFRRGVERAADRIMHPFHHHDHHHDHGHHHHDRQDTVVADDRGPVRIREGVREDVRIVEPRSGGGRNNADTVPIPCHFIRIGDILILQGRPCQVIRISVSPQTGQHRYLGVDLFTRQLQEESSFISNPSPSVVVQTMLGPVYKTYRILDLRDGEIVAMTETGDVKQGIPVVPQGHLFRRIKDAFEEGRGSVRALVINDGGRELVVDYKVIHASRL</sequence>
<feature type="compositionally biased region" description="Basic and acidic residues" evidence="3">
    <location>
        <begin position="1508"/>
        <end position="1523"/>
    </location>
</feature>
<dbReference type="EMBL" id="SPNV01000358">
    <property type="protein sequence ID" value="KAF5856007.1"/>
    <property type="molecule type" value="Genomic_DNA"/>
</dbReference>
<protein>
    <recommendedName>
        <fullName evidence="6">Woronin body major protein</fullName>
    </recommendedName>
</protein>
<feature type="compositionally biased region" description="Polar residues" evidence="3">
    <location>
        <begin position="1003"/>
        <end position="1021"/>
    </location>
</feature>
<feature type="region of interest" description="Disordered" evidence="3">
    <location>
        <begin position="1"/>
        <end position="265"/>
    </location>
</feature>